<sequence length="234" mass="25916">MMNPQVMAFRENPPQDEIARRVAAGVSPNYRGDYTLARNRPANIPAEKNFSVWITGLPPTVTTHQLLGAIRDVGRVWAAVLSPPTMTNVTAAAKVTFFTAEAAQTLLARCNGPGPGGLPVGDRIARVQPDRNAVAAATEPIDHTRVISIAGPTDVVNESYLGAYFSRTFVYEVDEVIWLVAGRAINIIEWRFGSYRCQAQWAYERLRQDQVFLQRGVRVNFERKARGKASVEVF</sequence>
<organism evidence="1 2">
    <name type="scientific">Staphylotrichum longicolle</name>
    <dbReference type="NCBI Taxonomy" id="669026"/>
    <lineage>
        <taxon>Eukaryota</taxon>
        <taxon>Fungi</taxon>
        <taxon>Dikarya</taxon>
        <taxon>Ascomycota</taxon>
        <taxon>Pezizomycotina</taxon>
        <taxon>Sordariomycetes</taxon>
        <taxon>Sordariomycetidae</taxon>
        <taxon>Sordariales</taxon>
        <taxon>Chaetomiaceae</taxon>
        <taxon>Staphylotrichum</taxon>
    </lineage>
</organism>
<dbReference type="SUPFAM" id="SSF54928">
    <property type="entry name" value="RNA-binding domain, RBD"/>
    <property type="match status" value="1"/>
</dbReference>
<gene>
    <name evidence="1" type="ORF">NEMBOFW57_001478</name>
</gene>
<proteinExistence type="predicted"/>
<dbReference type="AlphaFoldDB" id="A0AAD4F256"/>
<accession>A0AAD4F256</accession>
<reference evidence="1" key="1">
    <citation type="submission" date="2023-02" db="EMBL/GenBank/DDBJ databases">
        <authorList>
            <person name="Palmer J.M."/>
        </authorList>
    </citation>
    <scope>NUCLEOTIDE SEQUENCE</scope>
    <source>
        <strain evidence="1">FW57</strain>
    </source>
</reference>
<evidence type="ECO:0000313" key="2">
    <source>
        <dbReference type="Proteomes" id="UP001197093"/>
    </source>
</evidence>
<dbReference type="CDD" id="cd00590">
    <property type="entry name" value="RRM_SF"/>
    <property type="match status" value="1"/>
</dbReference>
<protein>
    <recommendedName>
        <fullName evidence="3">RRM domain-containing protein</fullName>
    </recommendedName>
</protein>
<evidence type="ECO:0008006" key="3">
    <source>
        <dbReference type="Google" id="ProtNLM"/>
    </source>
</evidence>
<keyword evidence="2" id="KW-1185">Reference proteome</keyword>
<name>A0AAD4F256_9PEZI</name>
<dbReference type="Proteomes" id="UP001197093">
    <property type="component" value="Unassembled WGS sequence"/>
</dbReference>
<comment type="caution">
    <text evidence="1">The sequence shown here is derived from an EMBL/GenBank/DDBJ whole genome shotgun (WGS) entry which is preliminary data.</text>
</comment>
<dbReference type="EMBL" id="JAHCVI010000001">
    <property type="protein sequence ID" value="KAG7291459.1"/>
    <property type="molecule type" value="Genomic_DNA"/>
</dbReference>
<dbReference type="GO" id="GO:0003676">
    <property type="term" value="F:nucleic acid binding"/>
    <property type="evidence" value="ECO:0007669"/>
    <property type="project" value="InterPro"/>
</dbReference>
<dbReference type="InterPro" id="IPR035979">
    <property type="entry name" value="RBD_domain_sf"/>
</dbReference>
<evidence type="ECO:0000313" key="1">
    <source>
        <dbReference type="EMBL" id="KAG7291459.1"/>
    </source>
</evidence>